<proteinExistence type="predicted"/>
<keyword evidence="2" id="KW-1185">Reference proteome</keyword>
<accession>A0A2D2CYJ9</accession>
<protein>
    <submittedName>
        <fullName evidence="1">Uncharacterized protein</fullName>
    </submittedName>
</protein>
<name>A0A2D2CYJ9_METT3</name>
<dbReference type="EMBL" id="CP023737">
    <property type="protein sequence ID" value="ATQ67823.1"/>
    <property type="molecule type" value="Genomic_DNA"/>
</dbReference>
<dbReference type="Proteomes" id="UP000230709">
    <property type="component" value="Chromosome"/>
</dbReference>
<organism evidence="1 2">
    <name type="scientific">Methylosinus trichosporium (strain ATCC 35070 / NCIMB 11131 / UNIQEM 75 / OB3b)</name>
    <dbReference type="NCBI Taxonomy" id="595536"/>
    <lineage>
        <taxon>Bacteria</taxon>
        <taxon>Pseudomonadati</taxon>
        <taxon>Pseudomonadota</taxon>
        <taxon>Alphaproteobacteria</taxon>
        <taxon>Hyphomicrobiales</taxon>
        <taxon>Methylocystaceae</taxon>
        <taxon>Methylosinus</taxon>
    </lineage>
</organism>
<reference evidence="2" key="1">
    <citation type="submission" date="2017-10" db="EMBL/GenBank/DDBJ databases">
        <title>Completed PacBio SMRT sequence of Methylosinus trichosporium OB3b reveals presence of a third large plasmid.</title>
        <authorList>
            <person name="Charles T.C."/>
            <person name="Lynch M.D.J."/>
            <person name="Heil J.R."/>
            <person name="Cheng J."/>
        </authorList>
    </citation>
    <scope>NUCLEOTIDE SEQUENCE [LARGE SCALE GENOMIC DNA]</scope>
    <source>
        <strain evidence="2">OB3b</strain>
    </source>
</reference>
<sequence>MTFAVGDTVYRSDSGANAATVLAVGAALDEAVYRLAYAEGGDGCWPESSLYATLAARDAALGLHHPTP</sequence>
<dbReference type="STRING" id="595536.GCA_000178815_03574"/>
<evidence type="ECO:0000313" key="1">
    <source>
        <dbReference type="EMBL" id="ATQ67823.1"/>
    </source>
</evidence>
<gene>
    <name evidence="1" type="ORF">CQW49_07885</name>
</gene>
<dbReference type="KEGG" id="mtw:CQW49_07885"/>
<evidence type="ECO:0000313" key="2">
    <source>
        <dbReference type="Proteomes" id="UP000230709"/>
    </source>
</evidence>
<dbReference type="RefSeq" id="WP_003611065.1">
    <property type="nucleotide sequence ID" value="NZ_ADVE02000001.1"/>
</dbReference>
<dbReference type="AlphaFoldDB" id="A0A2D2CYJ9"/>